<name>A0A1M5CLZ2_9CLOT</name>
<dbReference type="PROSITE" id="PS01348">
    <property type="entry name" value="MRAY_2"/>
    <property type="match status" value="1"/>
</dbReference>
<dbReference type="GO" id="GO:0071555">
    <property type="term" value="P:cell wall organization"/>
    <property type="evidence" value="ECO:0007669"/>
    <property type="project" value="TreeGrafter"/>
</dbReference>
<feature type="transmembrane region" description="Helical" evidence="7">
    <location>
        <begin position="246"/>
        <end position="268"/>
    </location>
</feature>
<dbReference type="GO" id="GO:0044038">
    <property type="term" value="P:cell wall macromolecule biosynthetic process"/>
    <property type="evidence" value="ECO:0007669"/>
    <property type="project" value="TreeGrafter"/>
</dbReference>
<dbReference type="RefSeq" id="WP_072854732.1">
    <property type="nucleotide sequence ID" value="NZ_FQVI01000042.1"/>
</dbReference>
<dbReference type="OrthoDB" id="9805475at2"/>
<feature type="transmembrane region" description="Helical" evidence="7">
    <location>
        <begin position="57"/>
        <end position="74"/>
    </location>
</feature>
<accession>A0A1M5CLZ2</accession>
<protein>
    <submittedName>
        <fullName evidence="8">Phospho-N-acetylmuramoyl-pentapeptide-transferase</fullName>
    </submittedName>
</protein>
<feature type="transmembrane region" description="Helical" evidence="7">
    <location>
        <begin position="134"/>
        <end position="160"/>
    </location>
</feature>
<dbReference type="GO" id="GO:0016780">
    <property type="term" value="F:phosphotransferase activity, for other substituted phosphate groups"/>
    <property type="evidence" value="ECO:0007669"/>
    <property type="project" value="InterPro"/>
</dbReference>
<keyword evidence="5 7" id="KW-0472">Membrane</keyword>
<sequence length="324" mass="35491">MVNFIFNGSVPTVMFLGILFAFFATCFCTAKFYPLLPKDIGRDFAHDGKLSAGKPRGAGFIFILVFAASGLIFARLSGELVIYIILVGAAMMMGFLDDASKVPWGEYKKGFLDFVIAAMVAVTFLNYNSNKVEIMITGTSITIPVILFGILTVVLVWASINVTNCSDGVDGLSGTLTLVTIISIYIIDIIKGNNDDFSYLILLFAVCILGYLWFNATPSKLMMGDAGSRAMGLFISIAVLKTGSPFLYLLVALVLILDGGLGLLKVSLLRFLKIRILKNVRTPLHDHVRKVWGWSNTQTVFRFTIIQIVVSMAAVYLTIIRMVS</sequence>
<dbReference type="Pfam" id="PF00953">
    <property type="entry name" value="Glycos_transf_4"/>
    <property type="match status" value="1"/>
</dbReference>
<evidence type="ECO:0000256" key="4">
    <source>
        <dbReference type="ARBA" id="ARBA00022989"/>
    </source>
</evidence>
<feature type="transmembrane region" description="Helical" evidence="7">
    <location>
        <begin position="172"/>
        <end position="191"/>
    </location>
</feature>
<keyword evidence="3 7" id="KW-0812">Transmembrane</keyword>
<dbReference type="InterPro" id="IPR000715">
    <property type="entry name" value="Glycosyl_transferase_4"/>
</dbReference>
<comment type="cofactor">
    <cofactor evidence="6">
        <name>Mg(2+)</name>
        <dbReference type="ChEBI" id="CHEBI:18420"/>
    </cofactor>
</comment>
<gene>
    <name evidence="8" type="ORF">SAMN02745158_04211</name>
</gene>
<evidence type="ECO:0000256" key="1">
    <source>
        <dbReference type="ARBA" id="ARBA00004141"/>
    </source>
</evidence>
<feature type="transmembrane region" description="Helical" evidence="7">
    <location>
        <begin position="80"/>
        <end position="99"/>
    </location>
</feature>
<comment type="subcellular location">
    <subcellularLocation>
        <location evidence="1">Membrane</location>
        <topology evidence="1">Multi-pass membrane protein</topology>
    </subcellularLocation>
</comment>
<evidence type="ECO:0000256" key="6">
    <source>
        <dbReference type="PIRSR" id="PIRSR600715-1"/>
    </source>
</evidence>
<feature type="transmembrane region" description="Helical" evidence="7">
    <location>
        <begin position="197"/>
        <end position="214"/>
    </location>
</feature>
<evidence type="ECO:0000256" key="7">
    <source>
        <dbReference type="SAM" id="Phobius"/>
    </source>
</evidence>
<dbReference type="PANTHER" id="PTHR22926:SF5">
    <property type="entry name" value="PHOSPHO-N-ACETYLMURAMOYL-PENTAPEPTIDE-TRANSFERASE HOMOLOG"/>
    <property type="match status" value="1"/>
</dbReference>
<organism evidence="8 9">
    <name type="scientific">Lactonifactor longoviformis DSM 17459</name>
    <dbReference type="NCBI Taxonomy" id="1122155"/>
    <lineage>
        <taxon>Bacteria</taxon>
        <taxon>Bacillati</taxon>
        <taxon>Bacillota</taxon>
        <taxon>Clostridia</taxon>
        <taxon>Eubacteriales</taxon>
        <taxon>Clostridiaceae</taxon>
        <taxon>Lactonifactor</taxon>
    </lineage>
</organism>
<dbReference type="GO" id="GO:0046872">
    <property type="term" value="F:metal ion binding"/>
    <property type="evidence" value="ECO:0007669"/>
    <property type="project" value="UniProtKB-KW"/>
</dbReference>
<feature type="transmembrane region" description="Helical" evidence="7">
    <location>
        <begin position="111"/>
        <end position="128"/>
    </location>
</feature>
<keyword evidence="6" id="KW-0479">Metal-binding</keyword>
<evidence type="ECO:0000256" key="2">
    <source>
        <dbReference type="ARBA" id="ARBA00022679"/>
    </source>
</evidence>
<feature type="transmembrane region" description="Helical" evidence="7">
    <location>
        <begin position="299"/>
        <end position="319"/>
    </location>
</feature>
<evidence type="ECO:0000313" key="9">
    <source>
        <dbReference type="Proteomes" id="UP000184245"/>
    </source>
</evidence>
<keyword evidence="6" id="KW-0460">Magnesium</keyword>
<dbReference type="InterPro" id="IPR018480">
    <property type="entry name" value="PNAcMuramoyl-5peptid_Trfase_CS"/>
</dbReference>
<proteinExistence type="predicted"/>
<feature type="binding site" evidence="6">
    <location>
        <position position="164"/>
    </location>
    <ligand>
        <name>Mg(2+)</name>
        <dbReference type="ChEBI" id="CHEBI:18420"/>
    </ligand>
</feature>
<evidence type="ECO:0000256" key="3">
    <source>
        <dbReference type="ARBA" id="ARBA00022692"/>
    </source>
</evidence>
<dbReference type="STRING" id="1122155.SAMN02745158_04211"/>
<evidence type="ECO:0000313" key="8">
    <source>
        <dbReference type="EMBL" id="SHF55738.1"/>
    </source>
</evidence>
<dbReference type="GO" id="GO:0005886">
    <property type="term" value="C:plasma membrane"/>
    <property type="evidence" value="ECO:0007669"/>
    <property type="project" value="TreeGrafter"/>
</dbReference>
<dbReference type="Proteomes" id="UP000184245">
    <property type="component" value="Unassembled WGS sequence"/>
</dbReference>
<feature type="binding site" evidence="6">
    <location>
        <position position="225"/>
    </location>
    <ligand>
        <name>Mg(2+)</name>
        <dbReference type="ChEBI" id="CHEBI:18420"/>
    </ligand>
</feature>
<keyword evidence="2 8" id="KW-0808">Transferase</keyword>
<dbReference type="PANTHER" id="PTHR22926">
    <property type="entry name" value="PHOSPHO-N-ACETYLMURAMOYL-PENTAPEPTIDE-TRANSFERASE"/>
    <property type="match status" value="1"/>
</dbReference>
<feature type="transmembrane region" description="Helical" evidence="7">
    <location>
        <begin position="12"/>
        <end position="36"/>
    </location>
</feature>
<dbReference type="EMBL" id="FQVI01000042">
    <property type="protein sequence ID" value="SHF55738.1"/>
    <property type="molecule type" value="Genomic_DNA"/>
</dbReference>
<keyword evidence="9" id="KW-1185">Reference proteome</keyword>
<evidence type="ECO:0000256" key="5">
    <source>
        <dbReference type="ARBA" id="ARBA00023136"/>
    </source>
</evidence>
<keyword evidence="4 7" id="KW-1133">Transmembrane helix</keyword>
<dbReference type="AlphaFoldDB" id="A0A1M5CLZ2"/>
<reference evidence="8 9" key="1">
    <citation type="submission" date="2016-11" db="EMBL/GenBank/DDBJ databases">
        <authorList>
            <person name="Jaros S."/>
            <person name="Januszkiewicz K."/>
            <person name="Wedrychowicz H."/>
        </authorList>
    </citation>
    <scope>NUCLEOTIDE SEQUENCE [LARGE SCALE GENOMIC DNA]</scope>
    <source>
        <strain evidence="8 9">DSM 17459</strain>
    </source>
</reference>